<reference evidence="2 3" key="1">
    <citation type="submission" date="2020-08" db="EMBL/GenBank/DDBJ databases">
        <title>Sequencing the genomes of 1000 actinobacteria strains.</title>
        <authorList>
            <person name="Klenk H.-P."/>
        </authorList>
    </citation>
    <scope>NUCLEOTIDE SEQUENCE [LARGE SCALE GENOMIC DNA]</scope>
    <source>
        <strain evidence="2 3">DSM 45823</strain>
    </source>
</reference>
<protein>
    <recommendedName>
        <fullName evidence="1">Ferric siderophore reductase C-terminal domain-containing protein</fullName>
    </recommendedName>
</protein>
<evidence type="ECO:0000259" key="1">
    <source>
        <dbReference type="Pfam" id="PF11575"/>
    </source>
</evidence>
<proteinExistence type="predicted"/>
<sequence>MPTARRDDPTADVPADVLVDALADVAALGPFFAVSTDPAEEVDPLWRPFPGGVERLVDLTAARLGTAEPRVAASTAHLSLAARLWSPVLGCALLHGVVPSLAALRHRAAAPGVVPLWLAELRGRRPEHAQDLAETVYRAVVEEQLEAVNAFVRERFPVAGGLLWGNAASALIGTLRVVAAARPAHAGDARDLAARLLALGRLRGTGVLHGPGLAFRRRSCCLYYRIPGGGLCGDCCLDAPPAVRR</sequence>
<dbReference type="GO" id="GO:0051537">
    <property type="term" value="F:2 iron, 2 sulfur cluster binding"/>
    <property type="evidence" value="ECO:0007669"/>
    <property type="project" value="InterPro"/>
</dbReference>
<dbReference type="EMBL" id="JACJII010000001">
    <property type="protein sequence ID" value="MBA9006276.1"/>
    <property type="molecule type" value="Genomic_DNA"/>
</dbReference>
<organism evidence="2 3">
    <name type="scientific">Thermomonospora cellulosilytica</name>
    <dbReference type="NCBI Taxonomy" id="1411118"/>
    <lineage>
        <taxon>Bacteria</taxon>
        <taxon>Bacillati</taxon>
        <taxon>Actinomycetota</taxon>
        <taxon>Actinomycetes</taxon>
        <taxon>Streptosporangiales</taxon>
        <taxon>Thermomonosporaceae</taxon>
        <taxon>Thermomonospora</taxon>
    </lineage>
</organism>
<dbReference type="AlphaFoldDB" id="A0A7W3N2B8"/>
<gene>
    <name evidence="2" type="ORF">HNR21_005158</name>
</gene>
<dbReference type="InterPro" id="IPR024726">
    <property type="entry name" value="FhuF_C"/>
</dbReference>
<name>A0A7W3N2B8_9ACTN</name>
<comment type="caution">
    <text evidence="2">The sequence shown here is derived from an EMBL/GenBank/DDBJ whole genome shotgun (WGS) entry which is preliminary data.</text>
</comment>
<accession>A0A7W3N2B8</accession>
<evidence type="ECO:0000313" key="2">
    <source>
        <dbReference type="EMBL" id="MBA9006276.1"/>
    </source>
</evidence>
<feature type="domain" description="Ferric siderophore reductase C-terminal" evidence="1">
    <location>
        <begin position="217"/>
        <end position="237"/>
    </location>
</feature>
<evidence type="ECO:0000313" key="3">
    <source>
        <dbReference type="Proteomes" id="UP000539313"/>
    </source>
</evidence>
<dbReference type="Proteomes" id="UP000539313">
    <property type="component" value="Unassembled WGS sequence"/>
</dbReference>
<dbReference type="RefSeq" id="WP_182707230.1">
    <property type="nucleotide sequence ID" value="NZ_JACJII010000001.1"/>
</dbReference>
<dbReference type="Pfam" id="PF11575">
    <property type="entry name" value="FhuF_C"/>
    <property type="match status" value="1"/>
</dbReference>
<keyword evidence="3" id="KW-1185">Reference proteome</keyword>